<evidence type="ECO:0000256" key="1">
    <source>
        <dbReference type="SAM" id="MobiDB-lite"/>
    </source>
</evidence>
<protein>
    <submittedName>
        <fullName evidence="2">Uncharacterized protein</fullName>
    </submittedName>
</protein>
<evidence type="ECO:0000313" key="2">
    <source>
        <dbReference type="EMBL" id="RPB08005.1"/>
    </source>
</evidence>
<feature type="region of interest" description="Disordered" evidence="1">
    <location>
        <begin position="1"/>
        <end position="86"/>
    </location>
</feature>
<feature type="compositionally biased region" description="Polar residues" evidence="1">
    <location>
        <begin position="38"/>
        <end position="52"/>
    </location>
</feature>
<sequence>MVMANHRLKSNWRPRKRPVRKLRSPNSTTKTPRKRTATEIQRSPKKPTQVTPRSLLHQRSVDQVAPRNPKSKRGKKRRQQNLKPVQAVRRKYHKGHVQRLRLFVLVTAIRFLVGRLTIDHCYSK</sequence>
<accession>A0A3N4KQH1</accession>
<evidence type="ECO:0000313" key="3">
    <source>
        <dbReference type="Proteomes" id="UP000277580"/>
    </source>
</evidence>
<keyword evidence="3" id="KW-1185">Reference proteome</keyword>
<reference evidence="2 3" key="1">
    <citation type="journal article" date="2018" name="Nat. Ecol. Evol.">
        <title>Pezizomycetes genomes reveal the molecular basis of ectomycorrhizal truffle lifestyle.</title>
        <authorList>
            <person name="Murat C."/>
            <person name="Payen T."/>
            <person name="Noel B."/>
            <person name="Kuo A."/>
            <person name="Morin E."/>
            <person name="Chen J."/>
            <person name="Kohler A."/>
            <person name="Krizsan K."/>
            <person name="Balestrini R."/>
            <person name="Da Silva C."/>
            <person name="Montanini B."/>
            <person name="Hainaut M."/>
            <person name="Levati E."/>
            <person name="Barry K.W."/>
            <person name="Belfiori B."/>
            <person name="Cichocki N."/>
            <person name="Clum A."/>
            <person name="Dockter R.B."/>
            <person name="Fauchery L."/>
            <person name="Guy J."/>
            <person name="Iotti M."/>
            <person name="Le Tacon F."/>
            <person name="Lindquist E.A."/>
            <person name="Lipzen A."/>
            <person name="Malagnac F."/>
            <person name="Mello A."/>
            <person name="Molinier V."/>
            <person name="Miyauchi S."/>
            <person name="Poulain J."/>
            <person name="Riccioni C."/>
            <person name="Rubini A."/>
            <person name="Sitrit Y."/>
            <person name="Splivallo R."/>
            <person name="Traeger S."/>
            <person name="Wang M."/>
            <person name="Zifcakova L."/>
            <person name="Wipf D."/>
            <person name="Zambonelli A."/>
            <person name="Paolocci F."/>
            <person name="Nowrousian M."/>
            <person name="Ottonello S."/>
            <person name="Baldrian P."/>
            <person name="Spatafora J.W."/>
            <person name="Henrissat B."/>
            <person name="Nagy L.G."/>
            <person name="Aury J.M."/>
            <person name="Wincker P."/>
            <person name="Grigoriev I.V."/>
            <person name="Bonfante P."/>
            <person name="Martin F.M."/>
        </authorList>
    </citation>
    <scope>NUCLEOTIDE SEQUENCE [LARGE SCALE GENOMIC DNA]</scope>
    <source>
        <strain evidence="2 3">CCBAS932</strain>
    </source>
</reference>
<dbReference type="InParanoid" id="A0A3N4KQH1"/>
<name>A0A3N4KQH1_9PEZI</name>
<dbReference type="AlphaFoldDB" id="A0A3N4KQH1"/>
<dbReference type="Proteomes" id="UP000277580">
    <property type="component" value="Unassembled WGS sequence"/>
</dbReference>
<proteinExistence type="predicted"/>
<gene>
    <name evidence="2" type="ORF">P167DRAFT_369052</name>
</gene>
<feature type="compositionally biased region" description="Basic residues" evidence="1">
    <location>
        <begin position="69"/>
        <end position="80"/>
    </location>
</feature>
<feature type="compositionally biased region" description="Basic residues" evidence="1">
    <location>
        <begin position="1"/>
        <end position="23"/>
    </location>
</feature>
<dbReference type="EMBL" id="ML119170">
    <property type="protein sequence ID" value="RPB08005.1"/>
    <property type="molecule type" value="Genomic_DNA"/>
</dbReference>
<organism evidence="2 3">
    <name type="scientific">Morchella conica CCBAS932</name>
    <dbReference type="NCBI Taxonomy" id="1392247"/>
    <lineage>
        <taxon>Eukaryota</taxon>
        <taxon>Fungi</taxon>
        <taxon>Dikarya</taxon>
        <taxon>Ascomycota</taxon>
        <taxon>Pezizomycotina</taxon>
        <taxon>Pezizomycetes</taxon>
        <taxon>Pezizales</taxon>
        <taxon>Morchellaceae</taxon>
        <taxon>Morchella</taxon>
    </lineage>
</organism>